<feature type="non-terminal residue" evidence="1">
    <location>
        <position position="1"/>
    </location>
</feature>
<dbReference type="InterPro" id="IPR017587">
    <property type="entry name" value="YqeC"/>
</dbReference>
<feature type="non-terminal residue" evidence="1">
    <location>
        <position position="169"/>
    </location>
</feature>
<dbReference type="Pfam" id="PF19842">
    <property type="entry name" value="YqeC"/>
    <property type="match status" value="1"/>
</dbReference>
<evidence type="ECO:0008006" key="2">
    <source>
        <dbReference type="Google" id="ProtNLM"/>
    </source>
</evidence>
<comment type="caution">
    <text evidence="1">The sequence shown here is derived from an EMBL/GenBank/DDBJ whole genome shotgun (WGS) entry which is preliminary data.</text>
</comment>
<reference evidence="1" key="1">
    <citation type="journal article" date="2014" name="Front. Microbiol.">
        <title>High frequency of phylogenetically diverse reductive dehalogenase-homologous genes in deep subseafloor sedimentary metagenomes.</title>
        <authorList>
            <person name="Kawai M."/>
            <person name="Futagami T."/>
            <person name="Toyoda A."/>
            <person name="Takaki Y."/>
            <person name="Nishi S."/>
            <person name="Hori S."/>
            <person name="Arai W."/>
            <person name="Tsubouchi T."/>
            <person name="Morono Y."/>
            <person name="Uchiyama I."/>
            <person name="Ito T."/>
            <person name="Fujiyama A."/>
            <person name="Inagaki F."/>
            <person name="Takami H."/>
        </authorList>
    </citation>
    <scope>NUCLEOTIDE SEQUENCE</scope>
    <source>
        <strain evidence="1">Expedition CK06-06</strain>
    </source>
</reference>
<organism evidence="1">
    <name type="scientific">marine sediment metagenome</name>
    <dbReference type="NCBI Taxonomy" id="412755"/>
    <lineage>
        <taxon>unclassified sequences</taxon>
        <taxon>metagenomes</taxon>
        <taxon>ecological metagenomes</taxon>
    </lineage>
</organism>
<proteinExistence type="predicted"/>
<protein>
    <recommendedName>
        <fullName evidence="2">Selenium-dependent hydroxylase accessory protein YqeC</fullName>
    </recommendedName>
</protein>
<dbReference type="AlphaFoldDB" id="X0Z7M1"/>
<evidence type="ECO:0000313" key="1">
    <source>
        <dbReference type="EMBL" id="GAG44546.1"/>
    </source>
</evidence>
<sequence length="169" mass="18211">QEEKEIVDFILKNGSRFDNITIASEKLVDSGKLQGIDPELVTSLITLSPVNYIIIEADGASRKPLKAPDLFFEPVIPQQTSLVIPVVGIDALGCALSEENVFRSEIASKLTGLSLGKPISAEAIVTLILHPSGITRGSPEQARIIPFINKTDLHADLSDARDIASKILK</sequence>
<accession>X0Z7M1</accession>
<dbReference type="EMBL" id="BARS01056655">
    <property type="protein sequence ID" value="GAG44546.1"/>
    <property type="molecule type" value="Genomic_DNA"/>
</dbReference>
<dbReference type="NCBIfam" id="TIGR03172">
    <property type="entry name" value="selenium cofactor biosynthesis protein YqeC"/>
    <property type="match status" value="1"/>
</dbReference>
<gene>
    <name evidence="1" type="ORF">S01H1_83361</name>
</gene>
<name>X0Z7M1_9ZZZZ</name>